<comment type="caution">
    <text evidence="2">The sequence shown here is derived from an EMBL/GenBank/DDBJ whole genome shotgun (WGS) entry which is preliminary data.</text>
</comment>
<keyword evidence="3" id="KW-1185">Reference proteome</keyword>
<dbReference type="EMBL" id="JAVRIE010000001">
    <property type="protein sequence ID" value="MDT0581427.1"/>
    <property type="molecule type" value="Genomic_DNA"/>
</dbReference>
<dbReference type="PANTHER" id="PTHR38780:SF1">
    <property type="entry name" value="PROTEIN TUSC"/>
    <property type="match status" value="1"/>
</dbReference>
<dbReference type="PANTHER" id="PTHR38780">
    <property type="entry name" value="PROTEIN TUSC"/>
    <property type="match status" value="1"/>
</dbReference>
<evidence type="ECO:0000256" key="1">
    <source>
        <dbReference type="ARBA" id="ARBA00005996"/>
    </source>
</evidence>
<accession>A0AAW8QWN0</accession>
<gene>
    <name evidence="2" type="ORF">RM544_02660</name>
</gene>
<dbReference type="Proteomes" id="UP001249020">
    <property type="component" value="Unassembled WGS sequence"/>
</dbReference>
<protein>
    <submittedName>
        <fullName evidence="2">DsrE family protein</fullName>
    </submittedName>
</protein>
<reference evidence="2 3" key="1">
    <citation type="submission" date="2023-09" db="EMBL/GenBank/DDBJ databases">
        <authorList>
            <person name="Rey-Velasco X."/>
        </authorList>
    </citation>
    <scope>NUCLEOTIDE SEQUENCE [LARGE SCALE GENOMIC DNA]</scope>
    <source>
        <strain evidence="2 3">W409</strain>
    </source>
</reference>
<dbReference type="Pfam" id="PF02635">
    <property type="entry name" value="DsrE"/>
    <property type="match status" value="1"/>
</dbReference>
<evidence type="ECO:0000313" key="2">
    <source>
        <dbReference type="EMBL" id="MDT0581427.1"/>
    </source>
</evidence>
<organism evidence="2 3">
    <name type="scientific">Brumicola blandensis</name>
    <dbReference type="NCBI Taxonomy" id="3075611"/>
    <lineage>
        <taxon>Bacteria</taxon>
        <taxon>Pseudomonadati</taxon>
        <taxon>Pseudomonadota</taxon>
        <taxon>Gammaproteobacteria</taxon>
        <taxon>Alteromonadales</taxon>
        <taxon>Alteromonadaceae</taxon>
        <taxon>Brumicola</taxon>
    </lineage>
</organism>
<name>A0AAW8QWN0_9ALTE</name>
<dbReference type="AlphaFoldDB" id="A0AAW8QWN0"/>
<evidence type="ECO:0000313" key="3">
    <source>
        <dbReference type="Proteomes" id="UP001249020"/>
    </source>
</evidence>
<sequence length="121" mass="13196">MISGKILILSTHAPYFSNFAQDAIEAALGASNTGLSVSFVLLHDGAYQLASNADSGKQKRKSIYKQLKAFELYDIEALYVVTPTDDNTLVSDIIESQTIAEVIPQSTLEALMRDSVHVLTF</sequence>
<dbReference type="Gene3D" id="3.40.1260.10">
    <property type="entry name" value="DsrEFH-like"/>
    <property type="match status" value="1"/>
</dbReference>
<dbReference type="SUPFAM" id="SSF75169">
    <property type="entry name" value="DsrEFH-like"/>
    <property type="match status" value="1"/>
</dbReference>
<comment type="similarity">
    <text evidence="1">Belongs to the DsrF/TusC family.</text>
</comment>
<proteinExistence type="inferred from homology"/>
<dbReference type="InterPro" id="IPR003787">
    <property type="entry name" value="Sulphur_relay_DsrE/F-like"/>
</dbReference>
<dbReference type="InterPro" id="IPR017462">
    <property type="entry name" value="Sulphur_relay_TusC/DsrF"/>
</dbReference>
<dbReference type="RefSeq" id="WP_311360228.1">
    <property type="nucleotide sequence ID" value="NZ_JAVRIE010000001.1"/>
</dbReference>
<dbReference type="InterPro" id="IPR027396">
    <property type="entry name" value="DsrEFH-like"/>
</dbReference>